<dbReference type="Pfam" id="PF12146">
    <property type="entry name" value="Hydrolase_4"/>
    <property type="match status" value="1"/>
</dbReference>
<gene>
    <name evidence="3" type="ORF">PROFUN_07141</name>
</gene>
<dbReference type="Gene3D" id="3.40.50.1820">
    <property type="entry name" value="alpha/beta hydrolase"/>
    <property type="match status" value="1"/>
</dbReference>
<protein>
    <recommendedName>
        <fullName evidence="2">Serine aminopeptidase S33 domain-containing protein</fullName>
    </recommendedName>
</protein>
<keyword evidence="4" id="KW-1185">Reference proteome</keyword>
<feature type="domain" description="Serine aminopeptidase S33" evidence="2">
    <location>
        <begin position="116"/>
        <end position="177"/>
    </location>
</feature>
<dbReference type="OrthoDB" id="19657at2759"/>
<dbReference type="InParanoid" id="A0A2P6NMK2"/>
<evidence type="ECO:0000256" key="1">
    <source>
        <dbReference type="ARBA" id="ARBA00022801"/>
    </source>
</evidence>
<evidence type="ECO:0000313" key="4">
    <source>
        <dbReference type="Proteomes" id="UP000241769"/>
    </source>
</evidence>
<evidence type="ECO:0000259" key="2">
    <source>
        <dbReference type="Pfam" id="PF12146"/>
    </source>
</evidence>
<dbReference type="InterPro" id="IPR029058">
    <property type="entry name" value="AB_hydrolase_fold"/>
</dbReference>
<dbReference type="InterPro" id="IPR052382">
    <property type="entry name" value="ABHD10_acyl-thioesterase"/>
</dbReference>
<dbReference type="PANTHER" id="PTHR16138:SF7">
    <property type="entry name" value="PALMITOYL-PROTEIN THIOESTERASE ABHD10, MITOCHONDRIAL"/>
    <property type="match status" value="1"/>
</dbReference>
<dbReference type="EMBL" id="MDYQ01000049">
    <property type="protein sequence ID" value="PRP85194.1"/>
    <property type="molecule type" value="Genomic_DNA"/>
</dbReference>
<accession>A0A2P6NMK2</accession>
<dbReference type="Proteomes" id="UP000241769">
    <property type="component" value="Unassembled WGS sequence"/>
</dbReference>
<sequence>MRDDSVLKFFLSCTAFTKSIVILSSLSRQSYRRGGVNDWEMKMQAQGLPFGFPTPTLSKDEIFVFLHGFTVDGLSGGGSMIASAASMMLGIPIEQPNLNYPTFEEYSITNALTVVDRLWQQKVAQNPQVKFCLIGASMGGYIAARWAQLNPEKVKKLFLLCPAFELASKWPSLLKQEEMEQWKKTGVHSYQGNQIRYAFFEDALNKHPALPEVSCPVHLIHGKKDQIVDVQNSRNFAALHKEKNNVKMVEVEDDHSLAKSLPVLLMTAREYFLG</sequence>
<dbReference type="SUPFAM" id="SSF53474">
    <property type="entry name" value="alpha/beta-Hydrolases"/>
    <property type="match status" value="1"/>
</dbReference>
<comment type="caution">
    <text evidence="3">The sequence shown here is derived from an EMBL/GenBank/DDBJ whole genome shotgun (WGS) entry which is preliminary data.</text>
</comment>
<organism evidence="3 4">
    <name type="scientific">Planoprotostelium fungivorum</name>
    <dbReference type="NCBI Taxonomy" id="1890364"/>
    <lineage>
        <taxon>Eukaryota</taxon>
        <taxon>Amoebozoa</taxon>
        <taxon>Evosea</taxon>
        <taxon>Variosea</taxon>
        <taxon>Cavosteliida</taxon>
        <taxon>Cavosteliaceae</taxon>
        <taxon>Planoprotostelium</taxon>
    </lineage>
</organism>
<dbReference type="InterPro" id="IPR022742">
    <property type="entry name" value="Hydrolase_4"/>
</dbReference>
<proteinExistence type="predicted"/>
<name>A0A2P6NMK2_9EUKA</name>
<evidence type="ECO:0000313" key="3">
    <source>
        <dbReference type="EMBL" id="PRP85194.1"/>
    </source>
</evidence>
<dbReference type="PANTHER" id="PTHR16138">
    <property type="entry name" value="MYCOPHENOLIC ACID ACYL-GLUCURONIDE ESTERASE, MITOCHONDRIAL"/>
    <property type="match status" value="1"/>
</dbReference>
<dbReference type="GO" id="GO:0004553">
    <property type="term" value="F:hydrolase activity, hydrolyzing O-glycosyl compounds"/>
    <property type="evidence" value="ECO:0007669"/>
    <property type="project" value="TreeGrafter"/>
</dbReference>
<reference evidence="3 4" key="1">
    <citation type="journal article" date="2018" name="Genome Biol. Evol.">
        <title>Multiple Roots of Fruiting Body Formation in Amoebozoa.</title>
        <authorList>
            <person name="Hillmann F."/>
            <person name="Forbes G."/>
            <person name="Novohradska S."/>
            <person name="Ferling I."/>
            <person name="Riege K."/>
            <person name="Groth M."/>
            <person name="Westermann M."/>
            <person name="Marz M."/>
            <person name="Spaller T."/>
            <person name="Winckler T."/>
            <person name="Schaap P."/>
            <person name="Glockner G."/>
        </authorList>
    </citation>
    <scope>NUCLEOTIDE SEQUENCE [LARGE SCALE GENOMIC DNA]</scope>
    <source>
        <strain evidence="3 4">Jena</strain>
    </source>
</reference>
<dbReference type="AlphaFoldDB" id="A0A2P6NMK2"/>
<keyword evidence="1" id="KW-0378">Hydrolase</keyword>